<keyword evidence="2" id="KW-1185">Reference proteome</keyword>
<accession>A0ABZ2NBI5</accession>
<dbReference type="InterPro" id="IPR012440">
    <property type="entry name" value="DUF1641"/>
</dbReference>
<dbReference type="RefSeq" id="WP_338776404.1">
    <property type="nucleotide sequence ID" value="NZ_CP147407.1"/>
</dbReference>
<organism evidence="1 2">
    <name type="scientific">Metabacillus sediminis</name>
    <dbReference type="NCBI Taxonomy" id="3117746"/>
    <lineage>
        <taxon>Bacteria</taxon>
        <taxon>Bacillati</taxon>
        <taxon>Bacillota</taxon>
        <taxon>Bacilli</taxon>
        <taxon>Bacillales</taxon>
        <taxon>Bacillaceae</taxon>
        <taxon>Metabacillus</taxon>
    </lineage>
</organism>
<name>A0ABZ2NBI5_9BACI</name>
<dbReference type="Pfam" id="PF07849">
    <property type="entry name" value="DUF1641"/>
    <property type="match status" value="1"/>
</dbReference>
<protein>
    <submittedName>
        <fullName evidence="1">DUF1641 domain-containing protein</fullName>
    </submittedName>
</protein>
<proteinExistence type="predicted"/>
<sequence>MAAPITEIRKPQLSEEEVKQQKLNDLKTLLAENETALTKMLEIASELNSIGVLDAADHMLLAKDEIAKIALGQVSRKPVTNLLNTLLGATGALMKADPEQTSKLLNSAVAGMDAGSKYLESEKKVTVMDLLKTLSDPDINRAIGFGLHFLRGMGKDLKEK</sequence>
<evidence type="ECO:0000313" key="2">
    <source>
        <dbReference type="Proteomes" id="UP001377337"/>
    </source>
</evidence>
<reference evidence="1 2" key="1">
    <citation type="submission" date="2024-02" db="EMBL/GenBank/DDBJ databases">
        <title>Seven novel Bacillus-like species.</title>
        <authorList>
            <person name="Liu G."/>
        </authorList>
    </citation>
    <scope>NUCLEOTIDE SEQUENCE [LARGE SCALE GENOMIC DNA]</scope>
    <source>
        <strain evidence="1 2">FJAT-52054</strain>
    </source>
</reference>
<evidence type="ECO:0000313" key="1">
    <source>
        <dbReference type="EMBL" id="WXB95098.1"/>
    </source>
</evidence>
<dbReference type="PANTHER" id="PTHR38433">
    <property type="match status" value="1"/>
</dbReference>
<dbReference type="Proteomes" id="UP001377337">
    <property type="component" value="Chromosome"/>
</dbReference>
<gene>
    <name evidence="1" type="ORF">WCV65_10940</name>
</gene>
<dbReference type="EMBL" id="CP147407">
    <property type="protein sequence ID" value="WXB95098.1"/>
    <property type="molecule type" value="Genomic_DNA"/>
</dbReference>
<dbReference type="PANTHER" id="PTHR38433:SF1">
    <property type="entry name" value="DUF1641 DOMAIN-CONTAINING PROTEIN"/>
    <property type="match status" value="1"/>
</dbReference>